<comment type="caution">
    <text evidence="1">The sequence shown here is derived from an EMBL/GenBank/DDBJ whole genome shotgun (WGS) entry which is preliminary data.</text>
</comment>
<reference evidence="1" key="1">
    <citation type="journal article" date="2020" name="BMC Genomics">
        <title>Correction to: Identification and distribution of gene clusters required for synthesis of sphingolipid metabolism inhibitors in diverse species of the filamentous fungus Fusarium.</title>
        <authorList>
            <person name="Kim H.S."/>
            <person name="Lohmar J.M."/>
            <person name="Busman M."/>
            <person name="Brown D.W."/>
            <person name="Naumann T.A."/>
            <person name="Divon H.H."/>
            <person name="Lysoe E."/>
            <person name="Uhlig S."/>
            <person name="Proctor R.H."/>
        </authorList>
    </citation>
    <scope>NUCLEOTIDE SEQUENCE</scope>
    <source>
        <strain evidence="1">NRRL 22465</strain>
    </source>
</reference>
<gene>
    <name evidence="1" type="ORF">FZEAL_5022</name>
</gene>
<protein>
    <submittedName>
        <fullName evidence="1">Uncharacterized protein</fullName>
    </submittedName>
</protein>
<organism evidence="1 2">
    <name type="scientific">Fusarium zealandicum</name>
    <dbReference type="NCBI Taxonomy" id="1053134"/>
    <lineage>
        <taxon>Eukaryota</taxon>
        <taxon>Fungi</taxon>
        <taxon>Dikarya</taxon>
        <taxon>Ascomycota</taxon>
        <taxon>Pezizomycotina</taxon>
        <taxon>Sordariomycetes</taxon>
        <taxon>Hypocreomycetidae</taxon>
        <taxon>Hypocreales</taxon>
        <taxon>Nectriaceae</taxon>
        <taxon>Fusarium</taxon>
        <taxon>Fusarium staphyleae species complex</taxon>
    </lineage>
</organism>
<dbReference type="AlphaFoldDB" id="A0A8H4XK71"/>
<name>A0A8H4XK71_9HYPO</name>
<accession>A0A8H4XK71</accession>
<sequence>MCRGATAAMASGLTHDGLLWDPKQGPRVLFGLPLAGMLMTGALEKGKLTRGNQTRLVTGLCVVEAKAMLCHRHQLRIHVALCAPPLELAVVDLGELGWELFSRTRLVDLEISWVLSSQPLGSELTRG</sequence>
<reference evidence="1" key="2">
    <citation type="submission" date="2020-05" db="EMBL/GenBank/DDBJ databases">
        <authorList>
            <person name="Kim H.-S."/>
            <person name="Proctor R.H."/>
            <person name="Brown D.W."/>
        </authorList>
    </citation>
    <scope>NUCLEOTIDE SEQUENCE</scope>
    <source>
        <strain evidence="1">NRRL 22465</strain>
    </source>
</reference>
<keyword evidence="2" id="KW-1185">Reference proteome</keyword>
<evidence type="ECO:0000313" key="2">
    <source>
        <dbReference type="Proteomes" id="UP000635477"/>
    </source>
</evidence>
<evidence type="ECO:0000313" key="1">
    <source>
        <dbReference type="EMBL" id="KAF4978619.1"/>
    </source>
</evidence>
<proteinExistence type="predicted"/>
<dbReference type="Proteomes" id="UP000635477">
    <property type="component" value="Unassembled WGS sequence"/>
</dbReference>
<dbReference type="EMBL" id="JABEYC010000354">
    <property type="protein sequence ID" value="KAF4978619.1"/>
    <property type="molecule type" value="Genomic_DNA"/>
</dbReference>